<sequence length="196" mass="20914">MPHDAVLLAAGGSTRLKRPKQLLTRQGTPLVRYVAELLLSTSPDRLVIITGGSAEAVALALQGLPVDICHNPLWNTGLASSIQCAARTLSGRDRSILIAGTDQPRLSQPHLLRLRDTLPANANVVTQYKKGAMGIPVRVSAATLAKAPKLSGDKGFRDLWADLPPKKIEAPELLEDLDTPDQMAEAVKAGWIDPPA</sequence>
<organism evidence="3 4">
    <name type="scientific">Gluconobacter cerinus</name>
    <dbReference type="NCBI Taxonomy" id="38307"/>
    <lineage>
        <taxon>Bacteria</taxon>
        <taxon>Pseudomonadati</taxon>
        <taxon>Pseudomonadota</taxon>
        <taxon>Alphaproteobacteria</taxon>
        <taxon>Acetobacterales</taxon>
        <taxon>Acetobacteraceae</taxon>
        <taxon>Gluconobacter</taxon>
    </lineage>
</organism>
<dbReference type="RefSeq" id="WP_064275095.1">
    <property type="nucleotide sequence ID" value="NZ_LUTU01000013.1"/>
</dbReference>
<gene>
    <name evidence="3" type="ORF">A0123_02544</name>
</gene>
<dbReference type="InterPro" id="IPR029044">
    <property type="entry name" value="Nucleotide-diphossugar_trans"/>
</dbReference>
<dbReference type="Gene3D" id="3.90.550.10">
    <property type="entry name" value="Spore Coat Polysaccharide Biosynthesis Protein SpsA, Chain A"/>
    <property type="match status" value="1"/>
</dbReference>
<dbReference type="GO" id="GO:0016779">
    <property type="term" value="F:nucleotidyltransferase activity"/>
    <property type="evidence" value="ECO:0007669"/>
    <property type="project" value="UniProtKB-ARBA"/>
</dbReference>
<dbReference type="InterPro" id="IPR025877">
    <property type="entry name" value="MobA-like_NTP_Trfase"/>
</dbReference>
<name>A0A1B6VHY1_9PROT</name>
<evidence type="ECO:0000313" key="3">
    <source>
        <dbReference type="EMBL" id="OAJ66810.1"/>
    </source>
</evidence>
<comment type="caution">
    <text evidence="3">The sequence shown here is derived from an EMBL/GenBank/DDBJ whole genome shotgun (WGS) entry which is preliminary data.</text>
</comment>
<proteinExistence type="predicted"/>
<evidence type="ECO:0000256" key="1">
    <source>
        <dbReference type="ARBA" id="ARBA00022842"/>
    </source>
</evidence>
<dbReference type="Proteomes" id="UP000077786">
    <property type="component" value="Unassembled WGS sequence"/>
</dbReference>
<dbReference type="OrthoDB" id="9779263at2"/>
<reference evidence="3 4" key="1">
    <citation type="submission" date="2016-03" db="EMBL/GenBank/DDBJ databases">
        <title>Draft genome sequence of Gluconobacter cerinus strain CECT 9110.</title>
        <authorList>
            <person name="Sainz F."/>
            <person name="Mas A."/>
            <person name="Torija M.J."/>
        </authorList>
    </citation>
    <scope>NUCLEOTIDE SEQUENCE [LARGE SCALE GENOMIC DNA]</scope>
    <source>
        <strain evidence="3 4">CECT 9110</strain>
    </source>
</reference>
<evidence type="ECO:0000259" key="2">
    <source>
        <dbReference type="Pfam" id="PF12804"/>
    </source>
</evidence>
<dbReference type="PANTHER" id="PTHR43777">
    <property type="entry name" value="MOLYBDENUM COFACTOR CYTIDYLYLTRANSFERASE"/>
    <property type="match status" value="1"/>
</dbReference>
<dbReference type="SUPFAM" id="SSF53448">
    <property type="entry name" value="Nucleotide-diphospho-sugar transferases"/>
    <property type="match status" value="1"/>
</dbReference>
<dbReference type="EMBL" id="LUTU01000013">
    <property type="protein sequence ID" value="OAJ66810.1"/>
    <property type="molecule type" value="Genomic_DNA"/>
</dbReference>
<accession>A0A1B6VHY1</accession>
<feature type="domain" description="MobA-like NTP transferase" evidence="2">
    <location>
        <begin position="5"/>
        <end position="162"/>
    </location>
</feature>
<keyword evidence="1" id="KW-0460">Magnesium</keyword>
<evidence type="ECO:0000313" key="4">
    <source>
        <dbReference type="Proteomes" id="UP000077786"/>
    </source>
</evidence>
<dbReference type="Pfam" id="PF12804">
    <property type="entry name" value="NTP_transf_3"/>
    <property type="match status" value="1"/>
</dbReference>
<protein>
    <submittedName>
        <fullName evidence="3">Moba-related protein</fullName>
    </submittedName>
</protein>
<dbReference type="CDD" id="cd04182">
    <property type="entry name" value="GT_2_like_f"/>
    <property type="match status" value="1"/>
</dbReference>
<dbReference type="PATRIC" id="fig|38307.3.peg.2655"/>
<dbReference type="PANTHER" id="PTHR43777:SF1">
    <property type="entry name" value="MOLYBDENUM COFACTOR CYTIDYLYLTRANSFERASE"/>
    <property type="match status" value="1"/>
</dbReference>
<dbReference type="AlphaFoldDB" id="A0A1B6VHY1"/>